<organism evidence="1 2">
    <name type="scientific">Candidatus Phocaeicola excrementipullorum</name>
    <dbReference type="NCBI Taxonomy" id="2838731"/>
    <lineage>
        <taxon>Bacteria</taxon>
        <taxon>Pseudomonadati</taxon>
        <taxon>Bacteroidota</taxon>
        <taxon>Bacteroidia</taxon>
        <taxon>Bacteroidales</taxon>
        <taxon>Bacteroidaceae</taxon>
        <taxon>Phocaeicola</taxon>
    </lineage>
</organism>
<dbReference type="AlphaFoldDB" id="A0A948X131"/>
<dbReference type="SUPFAM" id="SSF160925">
    <property type="entry name" value="PG1388-like"/>
    <property type="match status" value="1"/>
</dbReference>
<sequence length="220" mass="24556">MKRIVIGLALILCYACGLRSQDLKSLFVALPDSLSPLLTEVNRADFGDFLASNMKAEVKNRFGNISEMTRLTDDYLSVRLTSASTLEMKLLPMNDSVNVVCVVKTYMAPAADSKVSFFTSDWKELPAGDYLQLPLETDFYLSPQTEAGKDSLDNLRSYADMYLLKAELSAESPSISFVYSTPDYLDKGTADKLKAYLRSCPLRYEWSAGKFVRKEDSGNI</sequence>
<dbReference type="InterPro" id="IPR021670">
    <property type="entry name" value="DUF3256"/>
</dbReference>
<evidence type="ECO:0000313" key="1">
    <source>
        <dbReference type="EMBL" id="MBU3856002.1"/>
    </source>
</evidence>
<name>A0A948X131_9BACT</name>
<reference evidence="1" key="2">
    <citation type="submission" date="2021-04" db="EMBL/GenBank/DDBJ databases">
        <authorList>
            <person name="Gilroy R."/>
        </authorList>
    </citation>
    <scope>NUCLEOTIDE SEQUENCE</scope>
    <source>
        <strain evidence="1">8470</strain>
    </source>
</reference>
<reference evidence="1" key="1">
    <citation type="journal article" date="2021" name="PeerJ">
        <title>Extensive microbial diversity within the chicken gut microbiome revealed by metagenomics and culture.</title>
        <authorList>
            <person name="Gilroy R."/>
            <person name="Ravi A."/>
            <person name="Getino M."/>
            <person name="Pursley I."/>
            <person name="Horton D.L."/>
            <person name="Alikhan N.F."/>
            <person name="Baker D."/>
            <person name="Gharbi K."/>
            <person name="Hall N."/>
            <person name="Watson M."/>
            <person name="Adriaenssens E.M."/>
            <person name="Foster-Nyarko E."/>
            <person name="Jarju S."/>
            <person name="Secka A."/>
            <person name="Antonio M."/>
            <person name="Oren A."/>
            <person name="Chaudhuri R.R."/>
            <person name="La Ragione R."/>
            <person name="Hildebrand F."/>
            <person name="Pallen M.J."/>
        </authorList>
    </citation>
    <scope>NUCLEOTIDE SEQUENCE</scope>
    <source>
        <strain evidence="1">8470</strain>
    </source>
</reference>
<dbReference type="Pfam" id="PF11644">
    <property type="entry name" value="DUF3256"/>
    <property type="match status" value="1"/>
</dbReference>
<proteinExistence type="predicted"/>
<comment type="caution">
    <text evidence="1">The sequence shown here is derived from an EMBL/GenBank/DDBJ whole genome shotgun (WGS) entry which is preliminary data.</text>
</comment>
<accession>A0A948X131</accession>
<gene>
    <name evidence="1" type="ORF">H9928_05515</name>
</gene>
<dbReference type="Proteomes" id="UP000784286">
    <property type="component" value="Unassembled WGS sequence"/>
</dbReference>
<dbReference type="EMBL" id="JAHLFJ010000050">
    <property type="protein sequence ID" value="MBU3856002.1"/>
    <property type="molecule type" value="Genomic_DNA"/>
</dbReference>
<evidence type="ECO:0000313" key="2">
    <source>
        <dbReference type="Proteomes" id="UP000784286"/>
    </source>
</evidence>
<protein>
    <submittedName>
        <fullName evidence="1">DUF3256 family protein</fullName>
    </submittedName>
</protein>